<dbReference type="Proteomes" id="UP001177021">
    <property type="component" value="Unassembled WGS sequence"/>
</dbReference>
<protein>
    <submittedName>
        <fullName evidence="1">Uncharacterized protein</fullName>
    </submittedName>
</protein>
<proteinExistence type="predicted"/>
<accession>A0ACB0IE64</accession>
<gene>
    <name evidence="1" type="ORF">MILVUS5_LOCUS2018</name>
</gene>
<dbReference type="EMBL" id="CASHSV030000001">
    <property type="protein sequence ID" value="CAJ2630193.1"/>
    <property type="molecule type" value="Genomic_DNA"/>
</dbReference>
<evidence type="ECO:0000313" key="1">
    <source>
        <dbReference type="EMBL" id="CAJ2630193.1"/>
    </source>
</evidence>
<keyword evidence="2" id="KW-1185">Reference proteome</keyword>
<reference evidence="1" key="1">
    <citation type="submission" date="2023-10" db="EMBL/GenBank/DDBJ databases">
        <authorList>
            <person name="Rodriguez Cubillos JULIANA M."/>
            <person name="De Vega J."/>
        </authorList>
    </citation>
    <scope>NUCLEOTIDE SEQUENCE</scope>
</reference>
<organism evidence="1 2">
    <name type="scientific">Trifolium pratense</name>
    <name type="common">Red clover</name>
    <dbReference type="NCBI Taxonomy" id="57577"/>
    <lineage>
        <taxon>Eukaryota</taxon>
        <taxon>Viridiplantae</taxon>
        <taxon>Streptophyta</taxon>
        <taxon>Embryophyta</taxon>
        <taxon>Tracheophyta</taxon>
        <taxon>Spermatophyta</taxon>
        <taxon>Magnoliopsida</taxon>
        <taxon>eudicotyledons</taxon>
        <taxon>Gunneridae</taxon>
        <taxon>Pentapetalae</taxon>
        <taxon>rosids</taxon>
        <taxon>fabids</taxon>
        <taxon>Fabales</taxon>
        <taxon>Fabaceae</taxon>
        <taxon>Papilionoideae</taxon>
        <taxon>50 kb inversion clade</taxon>
        <taxon>NPAAA clade</taxon>
        <taxon>Hologalegina</taxon>
        <taxon>IRL clade</taxon>
        <taxon>Trifolieae</taxon>
        <taxon>Trifolium</taxon>
    </lineage>
</organism>
<evidence type="ECO:0000313" key="2">
    <source>
        <dbReference type="Proteomes" id="UP001177021"/>
    </source>
</evidence>
<name>A0ACB0IE64_TRIPR</name>
<comment type="caution">
    <text evidence="1">The sequence shown here is derived from an EMBL/GenBank/DDBJ whole genome shotgun (WGS) entry which is preliminary data.</text>
</comment>
<sequence length="653" mass="71821">MDAIENKNAPVSNLQKEDDSLFDYLNILSPLKTKTRVEATLTLNSLGMDYSLLASKPKVSSEDVNKIYRHEEALTDSTHGCQYSLGPSSQHKKIELPQSMQYSPYSSEQRPLISTEEANWALELLGMQVPNGTNVQDDSMKDSVECGTYIPEVGSVQANIEGADCDSNHLSSITQLMNLPPQSNTSSNYKMQNVEHVASSSKHEIEYNPSEPIAATDINQTPNNLANVALMDSNPIARGIDELASIKRSITRSCLNYQPEMTSLQMNAINENPLLHRKNTSYSQMCVLPRNDIYLNEKMSSGRKPESPSCTSSLHLSARQGHHLSPVPAPMERHLVPSENDDFTKSSVHIPGEDFCRSTPDLMSRVQFNDLTNKLLDENMKMTSKVHSKDSIGLISSGSEHEMEEESVDFCQNIPKRKRKVSDLTREGGACRSCKCKKSRCLKNYCECFAAGAYCIGPCSCIDCSNKGDNEDTVLQARRNNDSKVVTSANSSPQFEGDPNITLASKPKLQKRLCNCNKSGCQRKYCACFKDGVGCSPICKCQGCKNIHGRKDSTAETKSELEETKTLQVSRTFPPLPYSSMGMSPQILCSELFGSQNQELVESNATGSITIPDDVNCINTSSIGKWICISNPGCENGVESSPTRSGGQNSTLE</sequence>